<dbReference type="Proteomes" id="UP000239706">
    <property type="component" value="Unassembled WGS sequence"/>
</dbReference>
<dbReference type="InterPro" id="IPR032466">
    <property type="entry name" value="Metal_Hydrolase"/>
</dbReference>
<evidence type="ECO:0000259" key="13">
    <source>
        <dbReference type="Pfam" id="PF01979"/>
    </source>
</evidence>
<dbReference type="Gene3D" id="3.20.20.140">
    <property type="entry name" value="Metal-dependent hydrolases"/>
    <property type="match status" value="1"/>
</dbReference>
<dbReference type="PIRSF" id="PIRSF038994">
    <property type="entry name" value="NagA"/>
    <property type="match status" value="1"/>
</dbReference>
<dbReference type="EC" id="3.5.1.25" evidence="2"/>
<evidence type="ECO:0000256" key="1">
    <source>
        <dbReference type="ARBA" id="ARBA00010716"/>
    </source>
</evidence>
<keyword evidence="15" id="KW-1185">Reference proteome</keyword>
<dbReference type="InterPro" id="IPR006680">
    <property type="entry name" value="Amidohydro-rel"/>
</dbReference>
<dbReference type="InterPro" id="IPR003764">
    <property type="entry name" value="GlcNAc_6-P_deAcase"/>
</dbReference>
<comment type="pathway">
    <text evidence="8">Amino-sugar metabolism; N-acetylneuraminate degradation; D-fructose 6-phosphate from N-acetylneuraminate: step 4/5.</text>
</comment>
<feature type="binding site" evidence="11">
    <location>
        <begin position="303"/>
        <end position="305"/>
    </location>
    <ligand>
        <name>substrate</name>
    </ligand>
</feature>
<comment type="cofactor">
    <cofactor evidence="12">
        <name>a divalent metal cation</name>
        <dbReference type="ChEBI" id="CHEBI:60240"/>
    </cofactor>
    <text evidence="12">Binds 1 divalent metal cation per subunit.</text>
</comment>
<dbReference type="SUPFAM" id="SSF51556">
    <property type="entry name" value="Metallo-dependent hydrolases"/>
    <property type="match status" value="1"/>
</dbReference>
<dbReference type="PANTHER" id="PTHR11113:SF14">
    <property type="entry name" value="N-ACETYLGLUCOSAMINE-6-PHOSPHATE DEACETYLASE"/>
    <property type="match status" value="1"/>
</dbReference>
<evidence type="ECO:0000256" key="9">
    <source>
        <dbReference type="PIRNR" id="PIRNR038994"/>
    </source>
</evidence>
<evidence type="ECO:0000256" key="3">
    <source>
        <dbReference type="ARBA" id="ARBA00018029"/>
    </source>
</evidence>
<evidence type="ECO:0000256" key="2">
    <source>
        <dbReference type="ARBA" id="ARBA00011899"/>
    </source>
</evidence>
<evidence type="ECO:0000256" key="4">
    <source>
        <dbReference type="ARBA" id="ARBA00022723"/>
    </source>
</evidence>
<dbReference type="CDD" id="cd00854">
    <property type="entry name" value="NagA"/>
    <property type="match status" value="1"/>
</dbReference>
<accession>A0A2T0BA93</accession>
<feature type="binding site" evidence="12">
    <location>
        <position position="213"/>
    </location>
    <ligand>
        <name>Zn(2+)</name>
        <dbReference type="ChEBI" id="CHEBI:29105"/>
    </ligand>
</feature>
<dbReference type="GO" id="GO:0006046">
    <property type="term" value="P:N-acetylglucosamine catabolic process"/>
    <property type="evidence" value="ECO:0007669"/>
    <property type="project" value="TreeGrafter"/>
</dbReference>
<evidence type="ECO:0000256" key="6">
    <source>
        <dbReference type="ARBA" id="ARBA00023277"/>
    </source>
</evidence>
<feature type="binding site" evidence="11">
    <location>
        <position position="137"/>
    </location>
    <ligand>
        <name>substrate</name>
    </ligand>
</feature>
<comment type="similarity">
    <text evidence="1 9">Belongs to the metallo-dependent hydrolases superfamily. NagA family.</text>
</comment>
<evidence type="ECO:0000256" key="11">
    <source>
        <dbReference type="PIRSR" id="PIRSR038994-2"/>
    </source>
</evidence>
<comment type="catalytic activity">
    <reaction evidence="7">
        <text>N-acetyl-D-glucosamine 6-phosphate + H2O = D-glucosamine 6-phosphate + acetate</text>
        <dbReference type="Rhea" id="RHEA:22936"/>
        <dbReference type="ChEBI" id="CHEBI:15377"/>
        <dbReference type="ChEBI" id="CHEBI:30089"/>
        <dbReference type="ChEBI" id="CHEBI:57513"/>
        <dbReference type="ChEBI" id="CHEBI:58725"/>
        <dbReference type="EC" id="3.5.1.25"/>
    </reaction>
</comment>
<dbReference type="RefSeq" id="WP_106062282.1">
    <property type="nucleotide sequence ID" value="NZ_PVXO01000003.1"/>
</dbReference>
<dbReference type="SUPFAM" id="SSF51338">
    <property type="entry name" value="Composite domain of metallo-dependent hydrolases"/>
    <property type="match status" value="1"/>
</dbReference>
<dbReference type="OrthoDB" id="9776488at2"/>
<evidence type="ECO:0000256" key="10">
    <source>
        <dbReference type="PIRSR" id="PIRSR038994-1"/>
    </source>
</evidence>
<feature type="binding site" evidence="11">
    <location>
        <position position="224"/>
    </location>
    <ligand>
        <name>substrate</name>
    </ligand>
</feature>
<dbReference type="Gene3D" id="2.30.40.10">
    <property type="entry name" value="Urease, subunit C, domain 1"/>
    <property type="match status" value="1"/>
</dbReference>
<dbReference type="NCBIfam" id="TIGR00221">
    <property type="entry name" value="nagA"/>
    <property type="match status" value="1"/>
</dbReference>
<dbReference type="GO" id="GO:0046872">
    <property type="term" value="F:metal ion binding"/>
    <property type="evidence" value="ECO:0007669"/>
    <property type="project" value="UniProtKB-KW"/>
</dbReference>
<evidence type="ECO:0000256" key="7">
    <source>
        <dbReference type="ARBA" id="ARBA00047647"/>
    </source>
</evidence>
<comment type="caution">
    <text evidence="14">The sequence shown here is derived from an EMBL/GenBank/DDBJ whole genome shotgun (WGS) entry which is preliminary data.</text>
</comment>
<dbReference type="GO" id="GO:0008448">
    <property type="term" value="F:N-acetylglucosamine-6-phosphate deacetylase activity"/>
    <property type="evidence" value="ECO:0007669"/>
    <property type="project" value="UniProtKB-EC"/>
</dbReference>
<proteinExistence type="inferred from homology"/>
<dbReference type="PANTHER" id="PTHR11113">
    <property type="entry name" value="N-ACETYLGLUCOSAMINE-6-PHOSPHATE DEACETYLASE"/>
    <property type="match status" value="1"/>
</dbReference>
<dbReference type="FunFam" id="3.20.20.140:FF:000004">
    <property type="entry name" value="N-acetylglucosamine-6-phosphate deacetylase"/>
    <property type="match status" value="1"/>
</dbReference>
<sequence length="377" mass="40744">MIIENCKIIFPNVIEKGTILIENGLIKEINPKTYPSNNEIINGQGLYLSPGFIDIHIHGAGGFDVMDGEYDSLNNICKTIFPHGTTSFLATTMTCSIRDIRKAVDAAAYAIKKGTDGANILGIHLEGPFINAGMLGAQNPDFIQTPCIDTFKKIIGDNLNIIKTVTIAPELEGAKELIKYLNKLGIVSSIGHSKASYKEAIDGIASGISHSTHLYNAMTGLHHREPGIVGAIFDSDITTETIADGIHVDYPALRIAYKQKGLDKVILVTDAMMACCMADGKYSLGGQDVFVENGAARLQNGSLAGSTLTLDKAVKNVYKNSSYGLQEIIKMVTYNPAKLLKIDNKIGSIKEGLNADLVLFDEDINIKRVIINGKIML</sequence>
<organism evidence="14 15">
    <name type="scientific">Clostridium liquoris</name>
    <dbReference type="NCBI Taxonomy" id="1289519"/>
    <lineage>
        <taxon>Bacteria</taxon>
        <taxon>Bacillati</taxon>
        <taxon>Bacillota</taxon>
        <taxon>Clostridia</taxon>
        <taxon>Eubacteriales</taxon>
        <taxon>Clostridiaceae</taxon>
        <taxon>Clostridium</taxon>
    </lineage>
</organism>
<protein>
    <recommendedName>
        <fullName evidence="3">N-acetylglucosamine-6-phosphate deacetylase</fullName>
        <ecNumber evidence="2">3.5.1.25</ecNumber>
    </recommendedName>
</protein>
<evidence type="ECO:0000256" key="5">
    <source>
        <dbReference type="ARBA" id="ARBA00022801"/>
    </source>
</evidence>
<feature type="domain" description="Amidohydrolase-related" evidence="13">
    <location>
        <begin position="47"/>
        <end position="376"/>
    </location>
</feature>
<dbReference type="InterPro" id="IPR011059">
    <property type="entry name" value="Metal-dep_hydrolase_composite"/>
</dbReference>
<feature type="binding site" evidence="12">
    <location>
        <position position="192"/>
    </location>
    <ligand>
        <name>Zn(2+)</name>
        <dbReference type="ChEBI" id="CHEBI:29105"/>
    </ligand>
</feature>
<name>A0A2T0BA93_9CLOT</name>
<gene>
    <name evidence="14" type="primary">nagA</name>
    <name evidence="14" type="ORF">CLLI_00470</name>
</gene>
<feature type="binding site" evidence="11">
    <location>
        <begin position="216"/>
        <end position="217"/>
    </location>
    <ligand>
        <name>substrate</name>
    </ligand>
</feature>
<reference evidence="14 15" key="1">
    <citation type="submission" date="2018-03" db="EMBL/GenBank/DDBJ databases">
        <title>Genome sequence of Clostridium liquoris DSM 100320.</title>
        <authorList>
            <person name="Poehlein A."/>
            <person name="Daniel R."/>
        </authorList>
    </citation>
    <scope>NUCLEOTIDE SEQUENCE [LARGE SCALE GENOMIC DNA]</scope>
    <source>
        <strain evidence="14 15">DSM 100320</strain>
    </source>
</reference>
<feature type="active site" description="Proton donor/acceptor" evidence="10">
    <location>
        <position position="270"/>
    </location>
</feature>
<keyword evidence="6 9" id="KW-0119">Carbohydrate metabolism</keyword>
<feature type="binding site" evidence="11">
    <location>
        <position position="247"/>
    </location>
    <ligand>
        <name>substrate</name>
    </ligand>
</feature>
<evidence type="ECO:0000313" key="14">
    <source>
        <dbReference type="EMBL" id="PRR80775.1"/>
    </source>
</evidence>
<dbReference type="AlphaFoldDB" id="A0A2T0BA93"/>
<keyword evidence="5 9" id="KW-0378">Hydrolase</keyword>
<evidence type="ECO:0000256" key="12">
    <source>
        <dbReference type="PIRSR" id="PIRSR038994-3"/>
    </source>
</evidence>
<dbReference type="EMBL" id="PVXO01000003">
    <property type="protein sequence ID" value="PRR80775.1"/>
    <property type="molecule type" value="Genomic_DNA"/>
</dbReference>
<evidence type="ECO:0000256" key="8">
    <source>
        <dbReference type="ARBA" id="ARBA00060590"/>
    </source>
</evidence>
<keyword evidence="4 12" id="KW-0479">Metal-binding</keyword>
<dbReference type="Pfam" id="PF01979">
    <property type="entry name" value="Amidohydro_1"/>
    <property type="match status" value="1"/>
</dbReference>
<evidence type="ECO:0000313" key="15">
    <source>
        <dbReference type="Proteomes" id="UP000239706"/>
    </source>
</evidence>
<feature type="binding site" evidence="12">
    <location>
        <position position="126"/>
    </location>
    <ligand>
        <name>Zn(2+)</name>
        <dbReference type="ChEBI" id="CHEBI:29105"/>
    </ligand>
</feature>